<keyword evidence="2" id="KW-1185">Reference proteome</keyword>
<organism evidence="1 2">
    <name type="scientific">Acanthosepion pharaonis</name>
    <name type="common">Pharaoh cuttlefish</name>
    <name type="synonym">Sepia pharaonis</name>
    <dbReference type="NCBI Taxonomy" id="158019"/>
    <lineage>
        <taxon>Eukaryota</taxon>
        <taxon>Metazoa</taxon>
        <taxon>Spiralia</taxon>
        <taxon>Lophotrochozoa</taxon>
        <taxon>Mollusca</taxon>
        <taxon>Cephalopoda</taxon>
        <taxon>Coleoidea</taxon>
        <taxon>Decapodiformes</taxon>
        <taxon>Sepiida</taxon>
        <taxon>Sepiina</taxon>
        <taxon>Sepiidae</taxon>
        <taxon>Acanthosepion</taxon>
    </lineage>
</organism>
<sequence length="163" mass="18567">MPIDSSALDTLPTLPGLPELVSVPTLDEVNSAIKSIRNKKSLGDDDIPGEVYEYGGPHLASYLHFFFNLYWTSRMIPKRWKHANIISIYKKGDRFICDNSRGISLLDVARKILARIMLRRLLILLIERTLPESQCAFRPERSNLGMIFVANPTRKKKGAIKRD</sequence>
<reference evidence="1" key="1">
    <citation type="submission" date="2021-01" db="EMBL/GenBank/DDBJ databases">
        <authorList>
            <person name="Li R."/>
            <person name="Bekaert M."/>
        </authorList>
    </citation>
    <scope>NUCLEOTIDE SEQUENCE</scope>
    <source>
        <strain evidence="1">Farmed</strain>
    </source>
</reference>
<proteinExistence type="predicted"/>
<evidence type="ECO:0000313" key="2">
    <source>
        <dbReference type="Proteomes" id="UP000597762"/>
    </source>
</evidence>
<name>A0A812CMF8_ACAPH</name>
<dbReference type="PANTHER" id="PTHR19446">
    <property type="entry name" value="REVERSE TRANSCRIPTASES"/>
    <property type="match status" value="1"/>
</dbReference>
<dbReference type="OrthoDB" id="6156827at2759"/>
<dbReference type="Proteomes" id="UP000597762">
    <property type="component" value="Unassembled WGS sequence"/>
</dbReference>
<dbReference type="AlphaFoldDB" id="A0A812CMF8"/>
<evidence type="ECO:0008006" key="3">
    <source>
        <dbReference type="Google" id="ProtNLM"/>
    </source>
</evidence>
<dbReference type="EMBL" id="CAHIKZ030001873">
    <property type="protein sequence ID" value="CAE1276210.1"/>
    <property type="molecule type" value="Genomic_DNA"/>
</dbReference>
<accession>A0A812CMF8</accession>
<comment type="caution">
    <text evidence="1">The sequence shown here is derived from an EMBL/GenBank/DDBJ whole genome shotgun (WGS) entry which is preliminary data.</text>
</comment>
<evidence type="ECO:0000313" key="1">
    <source>
        <dbReference type="EMBL" id="CAE1276210.1"/>
    </source>
</evidence>
<gene>
    <name evidence="1" type="ORF">SPHA_39881</name>
</gene>
<protein>
    <recommendedName>
        <fullName evidence="3">Reverse transcriptase domain-containing protein</fullName>
    </recommendedName>
</protein>